<dbReference type="InterPro" id="IPR014353">
    <property type="entry name" value="Membr-bd_ADH_cyt_c"/>
</dbReference>
<dbReference type="RefSeq" id="WP_111528620.1">
    <property type="nucleotide sequence ID" value="NZ_JBHRSG010000004.1"/>
</dbReference>
<feature type="binding site" description="covalent" evidence="9">
    <location>
        <position position="204"/>
    </location>
    <ligand>
        <name>heme c</name>
        <dbReference type="ChEBI" id="CHEBI:61717"/>
        <label>2</label>
    </ligand>
</feature>
<dbReference type="SUPFAM" id="SSF46626">
    <property type="entry name" value="Cytochrome c"/>
    <property type="match status" value="3"/>
</dbReference>
<dbReference type="Gene3D" id="1.10.760.10">
    <property type="entry name" value="Cytochrome c-like domain"/>
    <property type="match status" value="2"/>
</dbReference>
<accession>A0A328AJA6</accession>
<dbReference type="GO" id="GO:0005886">
    <property type="term" value="C:plasma membrane"/>
    <property type="evidence" value="ECO:0007669"/>
    <property type="project" value="UniProtKB-SubCell"/>
</dbReference>
<dbReference type="InterPro" id="IPR009056">
    <property type="entry name" value="Cyt_c-like_dom"/>
</dbReference>
<keyword evidence="8" id="KW-0472">Membrane</keyword>
<dbReference type="GO" id="GO:0005506">
    <property type="term" value="F:iron ion binding"/>
    <property type="evidence" value="ECO:0007669"/>
    <property type="project" value="InterPro"/>
</dbReference>
<dbReference type="OrthoDB" id="9811281at2"/>
<evidence type="ECO:0000256" key="6">
    <source>
        <dbReference type="ARBA" id="ARBA00022737"/>
    </source>
</evidence>
<evidence type="ECO:0000256" key="2">
    <source>
        <dbReference type="ARBA" id="ARBA00022475"/>
    </source>
</evidence>
<dbReference type="GO" id="GO:0020037">
    <property type="term" value="F:heme binding"/>
    <property type="evidence" value="ECO:0007669"/>
    <property type="project" value="InterPro"/>
</dbReference>
<feature type="binding site" description="axial binding residue" evidence="10">
    <location>
        <position position="205"/>
    </location>
    <ligand>
        <name>heme c</name>
        <dbReference type="ChEBI" id="CHEBI:61717"/>
        <label>2</label>
    </ligand>
    <ligandPart>
        <name>Fe</name>
        <dbReference type="ChEBI" id="CHEBI:18248"/>
    </ligandPart>
</feature>
<dbReference type="AlphaFoldDB" id="A0A328AJA6"/>
<evidence type="ECO:0000256" key="3">
    <source>
        <dbReference type="ARBA" id="ARBA00022617"/>
    </source>
</evidence>
<evidence type="ECO:0000256" key="4">
    <source>
        <dbReference type="ARBA" id="ARBA00022723"/>
    </source>
</evidence>
<dbReference type="GO" id="GO:0009055">
    <property type="term" value="F:electron transfer activity"/>
    <property type="evidence" value="ECO:0007669"/>
    <property type="project" value="InterPro"/>
</dbReference>
<name>A0A328AJA6_9CAUL</name>
<keyword evidence="7 10" id="KW-0408">Iron</keyword>
<comment type="caution">
    <text evidence="13">The sequence shown here is derived from an EMBL/GenBank/DDBJ whole genome shotgun (WGS) entry which is preliminary data.</text>
</comment>
<feature type="binding site" description="covalent" evidence="9">
    <location>
        <position position="201"/>
    </location>
    <ligand>
        <name>heme c</name>
        <dbReference type="ChEBI" id="CHEBI:61717"/>
        <label>2</label>
    </ligand>
</feature>
<reference evidence="14" key="1">
    <citation type="submission" date="2018-05" db="EMBL/GenBank/DDBJ databases">
        <authorList>
            <person name="Li X."/>
        </authorList>
    </citation>
    <scope>NUCLEOTIDE SEQUENCE [LARGE SCALE GENOMIC DNA]</scope>
    <source>
        <strain evidence="14">LX32</strain>
    </source>
</reference>
<evidence type="ECO:0000256" key="10">
    <source>
        <dbReference type="PIRSR" id="PIRSR000018-51"/>
    </source>
</evidence>
<evidence type="ECO:0000313" key="14">
    <source>
        <dbReference type="Proteomes" id="UP000249254"/>
    </source>
</evidence>
<dbReference type="InterPro" id="IPR051459">
    <property type="entry name" value="Cytochrome_c-type_DH"/>
</dbReference>
<comment type="cofactor">
    <cofactor evidence="9">
        <name>heme c</name>
        <dbReference type="ChEBI" id="CHEBI:61717"/>
    </cofactor>
    <text evidence="9">Binds 3 heme c groups covalently per subunit.</text>
</comment>
<comment type="subcellular location">
    <subcellularLocation>
        <location evidence="1">Cell membrane</location>
    </subcellularLocation>
</comment>
<dbReference type="GO" id="GO:0016614">
    <property type="term" value="F:oxidoreductase activity, acting on CH-OH group of donors"/>
    <property type="evidence" value="ECO:0007669"/>
    <property type="project" value="InterPro"/>
</dbReference>
<dbReference type="PANTHER" id="PTHR35008">
    <property type="entry name" value="BLL4482 PROTEIN-RELATED"/>
    <property type="match status" value="1"/>
</dbReference>
<feature type="region of interest" description="Disordered" evidence="11">
    <location>
        <begin position="297"/>
        <end position="321"/>
    </location>
</feature>
<organism evidence="13 14">
    <name type="scientific">Phenylobacterium soli</name>
    <dbReference type="NCBI Taxonomy" id="2170551"/>
    <lineage>
        <taxon>Bacteria</taxon>
        <taxon>Pseudomonadati</taxon>
        <taxon>Pseudomonadota</taxon>
        <taxon>Alphaproteobacteria</taxon>
        <taxon>Caulobacterales</taxon>
        <taxon>Caulobacteraceae</taxon>
        <taxon>Phenylobacterium</taxon>
    </lineage>
</organism>
<feature type="binding site" description="axial binding residue" evidence="10">
    <location>
        <position position="59"/>
    </location>
    <ligand>
        <name>heme c</name>
        <dbReference type="ChEBI" id="CHEBI:61717"/>
        <label>1</label>
    </ligand>
    <ligandPart>
        <name>Fe</name>
        <dbReference type="ChEBI" id="CHEBI:18248"/>
    </ligandPart>
</feature>
<keyword evidence="3 9" id="KW-0349">Heme</keyword>
<evidence type="ECO:0000256" key="7">
    <source>
        <dbReference type="ARBA" id="ARBA00023004"/>
    </source>
</evidence>
<sequence length="428" mass="44857">MRRLLGVVAGLVLIGIAAAAAFVFWPAGPAKAVAAAPVTPDLVARGQYIATAADCVACHTAPGGQPFAGGRAFRLPFGTIYSPNITSDRATGIGAWSDGEFLRAMHEGVGRGGEEFYPAFPYTSYHRMTEGDVLAVKAYLASLPAVRVQNRPNALSFPFDQRPLMRFWKLLFMPRDGFRSDASKPADWNRGAYLVTALGHCGECHTPRNMMYGLKTSQALSGETMQGWTAWNITSDPHHGVGAWSVDDLAGYFRYGYAPGKGAANGPMKEAIDFSLSKLTDADLRAMAVYLKSVPASSRGPAAGAAPPSLSGSTLTGPPVSETADAAGRKVFEGACASCHAWNGQGQETPMAALAGLPAVADPKGVNVMQTVLHGSSVTAPQGHAFMPSFGADYSNAEIAAVTNYVVTHFGGADGRAKPSDVAKARTQ</sequence>
<feature type="compositionally biased region" description="Low complexity" evidence="11">
    <location>
        <begin position="297"/>
        <end position="313"/>
    </location>
</feature>
<protein>
    <submittedName>
        <fullName evidence="13">Cytochrome c</fullName>
    </submittedName>
</protein>
<evidence type="ECO:0000313" key="13">
    <source>
        <dbReference type="EMBL" id="RAK54870.1"/>
    </source>
</evidence>
<dbReference type="Proteomes" id="UP000249254">
    <property type="component" value="Unassembled WGS sequence"/>
</dbReference>
<feature type="domain" description="Cytochrome c" evidence="12">
    <location>
        <begin position="41"/>
        <end position="144"/>
    </location>
</feature>
<keyword evidence="5" id="KW-0732">Signal</keyword>
<feature type="domain" description="Cytochrome c" evidence="12">
    <location>
        <begin position="323"/>
        <end position="410"/>
    </location>
</feature>
<evidence type="ECO:0000256" key="9">
    <source>
        <dbReference type="PIRSR" id="PIRSR000018-50"/>
    </source>
</evidence>
<feature type="binding site" description="covalent" evidence="9">
    <location>
        <position position="58"/>
    </location>
    <ligand>
        <name>heme c</name>
        <dbReference type="ChEBI" id="CHEBI:61717"/>
        <label>1</label>
    </ligand>
</feature>
<feature type="binding site" description="covalent" evidence="9">
    <location>
        <position position="339"/>
    </location>
    <ligand>
        <name>heme c</name>
        <dbReference type="ChEBI" id="CHEBI:61717"/>
        <label>3</label>
    </ligand>
</feature>
<dbReference type="EMBL" id="QFYQ01000001">
    <property type="protein sequence ID" value="RAK54870.1"/>
    <property type="molecule type" value="Genomic_DNA"/>
</dbReference>
<keyword evidence="2" id="KW-1003">Cell membrane</keyword>
<evidence type="ECO:0000256" key="8">
    <source>
        <dbReference type="ARBA" id="ARBA00023136"/>
    </source>
</evidence>
<proteinExistence type="predicted"/>
<gene>
    <name evidence="13" type="ORF">DJ017_10205</name>
</gene>
<evidence type="ECO:0000256" key="11">
    <source>
        <dbReference type="SAM" id="MobiDB-lite"/>
    </source>
</evidence>
<evidence type="ECO:0000256" key="5">
    <source>
        <dbReference type="ARBA" id="ARBA00022729"/>
    </source>
</evidence>
<dbReference type="PANTHER" id="PTHR35008:SF8">
    <property type="entry name" value="ALCOHOL DEHYDROGENASE CYTOCHROME C SUBUNIT"/>
    <property type="match status" value="1"/>
</dbReference>
<keyword evidence="14" id="KW-1185">Reference proteome</keyword>
<evidence type="ECO:0000256" key="1">
    <source>
        <dbReference type="ARBA" id="ARBA00004236"/>
    </source>
</evidence>
<dbReference type="Pfam" id="PF00034">
    <property type="entry name" value="Cytochrom_C"/>
    <property type="match status" value="2"/>
</dbReference>
<dbReference type="PIRSF" id="PIRSF000018">
    <property type="entry name" value="Mb_ADH_cyt_c"/>
    <property type="match status" value="1"/>
</dbReference>
<keyword evidence="6" id="KW-0677">Repeat</keyword>
<dbReference type="InterPro" id="IPR036909">
    <property type="entry name" value="Cyt_c-like_dom_sf"/>
</dbReference>
<dbReference type="PROSITE" id="PS51007">
    <property type="entry name" value="CYTC"/>
    <property type="match status" value="3"/>
</dbReference>
<feature type="binding site" description="covalent" evidence="9">
    <location>
        <position position="336"/>
    </location>
    <ligand>
        <name>heme c</name>
        <dbReference type="ChEBI" id="CHEBI:61717"/>
        <label>3</label>
    </ligand>
</feature>
<keyword evidence="4 10" id="KW-0479">Metal-binding</keyword>
<feature type="binding site" description="axial binding residue" evidence="10">
    <location>
        <position position="340"/>
    </location>
    <ligand>
        <name>heme c</name>
        <dbReference type="ChEBI" id="CHEBI:61717"/>
        <label>3</label>
    </ligand>
    <ligandPart>
        <name>Fe</name>
        <dbReference type="ChEBI" id="CHEBI:18248"/>
    </ligandPart>
</feature>
<feature type="binding site" description="covalent" evidence="9">
    <location>
        <position position="55"/>
    </location>
    <ligand>
        <name>heme c</name>
        <dbReference type="ChEBI" id="CHEBI:61717"/>
        <label>1</label>
    </ligand>
</feature>
<evidence type="ECO:0000259" key="12">
    <source>
        <dbReference type="PROSITE" id="PS51007"/>
    </source>
</evidence>
<feature type="domain" description="Cytochrome c" evidence="12">
    <location>
        <begin position="186"/>
        <end position="295"/>
    </location>
</feature>